<feature type="chain" id="PRO_5045052110" evidence="2">
    <location>
        <begin position="36"/>
        <end position="216"/>
    </location>
</feature>
<accession>A0ABT1HJC3</accession>
<proteinExistence type="predicted"/>
<protein>
    <submittedName>
        <fullName evidence="3">LGFP repeat-containing protein</fullName>
    </submittedName>
</protein>
<organism evidence="3 4">
    <name type="scientific">Williamsia maris</name>
    <dbReference type="NCBI Taxonomy" id="72806"/>
    <lineage>
        <taxon>Bacteria</taxon>
        <taxon>Bacillati</taxon>
        <taxon>Actinomycetota</taxon>
        <taxon>Actinomycetes</taxon>
        <taxon>Mycobacteriales</taxon>
        <taxon>Nocardiaceae</taxon>
        <taxon>Williamsia</taxon>
    </lineage>
</organism>
<feature type="region of interest" description="Disordered" evidence="1">
    <location>
        <begin position="65"/>
        <end position="105"/>
    </location>
</feature>
<dbReference type="InterPro" id="IPR013207">
    <property type="entry name" value="LGFP"/>
</dbReference>
<sequence length="216" mass="21228">MSTSSAFWHRRRASTVAVAAAAALAVMTAAGCDDAKDAASSATSAAGSAAAAATDKASSAVAAATSSAPSSTAPDSSAVLGSPTASAPPAPAVPSTSIDSPDGKPVSITDPAIIAEYAARGYDKGYLGKPLGPVVGLVDGGKFETFEGGSIYYNPAVKKAFSVHGAIGGFWGKSGHEAGTLGYPAGEETPTDKGLEQKFDRGTLLDADGTVTTISN</sequence>
<evidence type="ECO:0000313" key="4">
    <source>
        <dbReference type="Proteomes" id="UP001206895"/>
    </source>
</evidence>
<dbReference type="RefSeq" id="WP_253662996.1">
    <property type="nucleotide sequence ID" value="NZ_BAAAJQ010000003.1"/>
</dbReference>
<evidence type="ECO:0000256" key="1">
    <source>
        <dbReference type="SAM" id="MobiDB-lite"/>
    </source>
</evidence>
<gene>
    <name evidence="3" type="ORF">LX13_003873</name>
</gene>
<dbReference type="Proteomes" id="UP001206895">
    <property type="component" value="Unassembled WGS sequence"/>
</dbReference>
<keyword evidence="2" id="KW-0732">Signal</keyword>
<reference evidence="3 4" key="1">
    <citation type="submission" date="2022-06" db="EMBL/GenBank/DDBJ databases">
        <title>Genomic Encyclopedia of Archaeal and Bacterial Type Strains, Phase II (KMG-II): from individual species to whole genera.</title>
        <authorList>
            <person name="Goeker M."/>
        </authorList>
    </citation>
    <scope>NUCLEOTIDE SEQUENCE [LARGE SCALE GENOMIC DNA]</scope>
    <source>
        <strain evidence="3 4">DSM 44693</strain>
    </source>
</reference>
<dbReference type="Pfam" id="PF08310">
    <property type="entry name" value="LGFP"/>
    <property type="match status" value="1"/>
</dbReference>
<keyword evidence="4" id="KW-1185">Reference proteome</keyword>
<comment type="caution">
    <text evidence="3">The sequence shown here is derived from an EMBL/GenBank/DDBJ whole genome shotgun (WGS) entry which is preliminary data.</text>
</comment>
<dbReference type="EMBL" id="JAMTCJ010000004">
    <property type="protein sequence ID" value="MCP2178032.1"/>
    <property type="molecule type" value="Genomic_DNA"/>
</dbReference>
<feature type="compositionally biased region" description="Low complexity" evidence="1">
    <location>
        <begin position="65"/>
        <end position="85"/>
    </location>
</feature>
<evidence type="ECO:0000313" key="3">
    <source>
        <dbReference type="EMBL" id="MCP2178032.1"/>
    </source>
</evidence>
<name>A0ABT1HJC3_9NOCA</name>
<evidence type="ECO:0000256" key="2">
    <source>
        <dbReference type="SAM" id="SignalP"/>
    </source>
</evidence>
<feature type="signal peptide" evidence="2">
    <location>
        <begin position="1"/>
        <end position="35"/>
    </location>
</feature>